<comment type="similarity">
    <text evidence="1">Belongs to the LysR transcriptional regulatory family.</text>
</comment>
<dbReference type="Pfam" id="PF03466">
    <property type="entry name" value="LysR_substrate"/>
    <property type="match status" value="1"/>
</dbReference>
<dbReference type="SUPFAM" id="SSF46785">
    <property type="entry name" value="Winged helix' DNA-binding domain"/>
    <property type="match status" value="1"/>
</dbReference>
<name>A0A6I4TZN2_9SPHN</name>
<dbReference type="GO" id="GO:0003700">
    <property type="term" value="F:DNA-binding transcription factor activity"/>
    <property type="evidence" value="ECO:0007669"/>
    <property type="project" value="InterPro"/>
</dbReference>
<proteinExistence type="inferred from homology"/>
<dbReference type="Pfam" id="PF00126">
    <property type="entry name" value="HTH_1"/>
    <property type="match status" value="1"/>
</dbReference>
<dbReference type="InterPro" id="IPR050389">
    <property type="entry name" value="LysR-type_TF"/>
</dbReference>
<dbReference type="InterPro" id="IPR036388">
    <property type="entry name" value="WH-like_DNA-bd_sf"/>
</dbReference>
<dbReference type="CDD" id="cd08417">
    <property type="entry name" value="PBP2_Nitroaromatics_like"/>
    <property type="match status" value="1"/>
</dbReference>
<dbReference type="GO" id="GO:0003677">
    <property type="term" value="F:DNA binding"/>
    <property type="evidence" value="ECO:0007669"/>
    <property type="project" value="UniProtKB-KW"/>
</dbReference>
<evidence type="ECO:0000256" key="2">
    <source>
        <dbReference type="ARBA" id="ARBA00023015"/>
    </source>
</evidence>
<keyword evidence="4" id="KW-0804">Transcription</keyword>
<dbReference type="InterPro" id="IPR000847">
    <property type="entry name" value="LysR_HTH_N"/>
</dbReference>
<keyword evidence="3" id="KW-0238">DNA-binding</keyword>
<evidence type="ECO:0000313" key="7">
    <source>
        <dbReference type="Proteomes" id="UP000469430"/>
    </source>
</evidence>
<keyword evidence="7" id="KW-1185">Reference proteome</keyword>
<dbReference type="InterPro" id="IPR036390">
    <property type="entry name" value="WH_DNA-bd_sf"/>
</dbReference>
<dbReference type="InterPro" id="IPR005119">
    <property type="entry name" value="LysR_subst-bd"/>
</dbReference>
<gene>
    <name evidence="6" type="ORF">GRI97_12590</name>
</gene>
<evidence type="ECO:0000256" key="4">
    <source>
        <dbReference type="ARBA" id="ARBA00023163"/>
    </source>
</evidence>
<dbReference type="Gene3D" id="1.10.10.10">
    <property type="entry name" value="Winged helix-like DNA-binding domain superfamily/Winged helix DNA-binding domain"/>
    <property type="match status" value="1"/>
</dbReference>
<dbReference type="PANTHER" id="PTHR30118">
    <property type="entry name" value="HTH-TYPE TRANSCRIPTIONAL REGULATOR LEUO-RELATED"/>
    <property type="match status" value="1"/>
</dbReference>
<evidence type="ECO:0000313" key="6">
    <source>
        <dbReference type="EMBL" id="MXO99823.1"/>
    </source>
</evidence>
<dbReference type="EMBL" id="WTYJ01000002">
    <property type="protein sequence ID" value="MXO99823.1"/>
    <property type="molecule type" value="Genomic_DNA"/>
</dbReference>
<sequence length="310" mass="34182">MRVTRIIGVTPILARFDPNLLIILAQLLRTRSVTRTAAQLRTSQPAVSRALARLRSLLDDPLLVRTGNGMTLTRRAEDLVEPVQLWLASTMTLLDPPTFEPATLERRFRVASTDFGVMAVVAPMLPEFMTLAPRAAIEIVPLKGSMGDELASGEVDLLVSGLDSDPSLAHEQFLFMEDFSCLFRHDHPLAQTPGQLGIEEFLDWPHVSFTVGEHDFDRVDARLGVAGARRRVVASIPYFGIAPGIVGSADAIMTLPSRAARSFAATYDLAIRQAPKEIGALKYQLLWHARTARDPASIWLRDLMAKSFSE</sequence>
<accession>A0A6I4TZN2</accession>
<evidence type="ECO:0000256" key="3">
    <source>
        <dbReference type="ARBA" id="ARBA00023125"/>
    </source>
</evidence>
<evidence type="ECO:0000256" key="1">
    <source>
        <dbReference type="ARBA" id="ARBA00009437"/>
    </source>
</evidence>
<dbReference type="Gene3D" id="3.40.190.10">
    <property type="entry name" value="Periplasmic binding protein-like II"/>
    <property type="match status" value="2"/>
</dbReference>
<dbReference type="AlphaFoldDB" id="A0A6I4TZN2"/>
<organism evidence="6 7">
    <name type="scientific">Croceibacterium xixiisoli</name>
    <dbReference type="NCBI Taxonomy" id="1476466"/>
    <lineage>
        <taxon>Bacteria</taxon>
        <taxon>Pseudomonadati</taxon>
        <taxon>Pseudomonadota</taxon>
        <taxon>Alphaproteobacteria</taxon>
        <taxon>Sphingomonadales</taxon>
        <taxon>Erythrobacteraceae</taxon>
        <taxon>Croceibacterium</taxon>
    </lineage>
</organism>
<comment type="caution">
    <text evidence="6">The sequence shown here is derived from an EMBL/GenBank/DDBJ whole genome shotgun (WGS) entry which is preliminary data.</text>
</comment>
<dbReference type="OrthoDB" id="8339333at2"/>
<reference evidence="6 7" key="1">
    <citation type="submission" date="2019-12" db="EMBL/GenBank/DDBJ databases">
        <title>Genomic-based taxomic classification of the family Erythrobacteraceae.</title>
        <authorList>
            <person name="Xu L."/>
        </authorList>
    </citation>
    <scope>NUCLEOTIDE SEQUENCE [LARGE SCALE GENOMIC DNA]</scope>
    <source>
        <strain evidence="6 7">S36</strain>
    </source>
</reference>
<dbReference type="SUPFAM" id="SSF53850">
    <property type="entry name" value="Periplasmic binding protein-like II"/>
    <property type="match status" value="1"/>
</dbReference>
<protein>
    <submittedName>
        <fullName evidence="6">LysR family transcriptional regulator</fullName>
    </submittedName>
</protein>
<keyword evidence="2" id="KW-0805">Transcription regulation</keyword>
<dbReference type="PRINTS" id="PR00039">
    <property type="entry name" value="HTHLYSR"/>
</dbReference>
<dbReference type="PANTHER" id="PTHR30118:SF15">
    <property type="entry name" value="TRANSCRIPTIONAL REGULATORY PROTEIN"/>
    <property type="match status" value="1"/>
</dbReference>
<dbReference type="InterPro" id="IPR037402">
    <property type="entry name" value="YidZ_PBP2"/>
</dbReference>
<evidence type="ECO:0000259" key="5">
    <source>
        <dbReference type="PROSITE" id="PS50931"/>
    </source>
</evidence>
<dbReference type="PROSITE" id="PS50931">
    <property type="entry name" value="HTH_LYSR"/>
    <property type="match status" value="1"/>
</dbReference>
<dbReference type="Proteomes" id="UP000469430">
    <property type="component" value="Unassembled WGS sequence"/>
</dbReference>
<feature type="domain" description="HTH lysR-type" evidence="5">
    <location>
        <begin position="16"/>
        <end position="73"/>
    </location>
</feature>